<comment type="caution">
    <text evidence="1">The sequence shown here is derived from an EMBL/GenBank/DDBJ whole genome shotgun (WGS) entry which is preliminary data.</text>
</comment>
<dbReference type="RefSeq" id="WP_259505508.1">
    <property type="nucleotide sequence ID" value="NZ_JANLCM010000001.1"/>
</dbReference>
<sequence>MANARRIGIRSAPTPAVVAGAVLSAALTVGISVGLSGCAAPGPSDGQRVADWVAEQEHVTGADSYVSEDPWNQFLDLTILVDPAISDDDLVTLSEAVENRAEDAGWEHPFLTYTLGDGRSFSNLGGAPTLGVFLGIRNDDDYVIASARGDGDCGGIFCVTLDADSPEALLVEVNAMLDLARESGGVQTNLDFTATSTDGRFRVSAEPLAPIDDAVEFWRRIAPRVSIDHGSAWSIEPVGDIPPHQFLDLTVPDEVTKAQVETYAATQTRVEVRVEVAS</sequence>
<dbReference type="EMBL" id="JANLCM010000001">
    <property type="protein sequence ID" value="MCS5717343.1"/>
    <property type="molecule type" value="Genomic_DNA"/>
</dbReference>
<dbReference type="Proteomes" id="UP001165584">
    <property type="component" value="Unassembled WGS sequence"/>
</dbReference>
<keyword evidence="2" id="KW-1185">Reference proteome</keyword>
<proteinExistence type="predicted"/>
<organism evidence="1 2">
    <name type="scientific">Herbiconiux aconitum</name>
    <dbReference type="NCBI Taxonomy" id="2970913"/>
    <lineage>
        <taxon>Bacteria</taxon>
        <taxon>Bacillati</taxon>
        <taxon>Actinomycetota</taxon>
        <taxon>Actinomycetes</taxon>
        <taxon>Micrococcales</taxon>
        <taxon>Microbacteriaceae</taxon>
        <taxon>Herbiconiux</taxon>
    </lineage>
</organism>
<evidence type="ECO:0000313" key="1">
    <source>
        <dbReference type="EMBL" id="MCS5717343.1"/>
    </source>
</evidence>
<name>A0ABT2GM88_9MICO</name>
<evidence type="ECO:0008006" key="3">
    <source>
        <dbReference type="Google" id="ProtNLM"/>
    </source>
</evidence>
<accession>A0ABT2GM88</accession>
<evidence type="ECO:0000313" key="2">
    <source>
        <dbReference type="Proteomes" id="UP001165584"/>
    </source>
</evidence>
<gene>
    <name evidence="1" type="ORF">N1027_04240</name>
</gene>
<protein>
    <recommendedName>
        <fullName evidence="3">Lipoprotein</fullName>
    </recommendedName>
</protein>
<reference evidence="1" key="1">
    <citation type="submission" date="2022-08" db="EMBL/GenBank/DDBJ databases">
        <authorList>
            <person name="Deng Y."/>
            <person name="Han X.-F."/>
            <person name="Zhang Y.-Q."/>
        </authorList>
    </citation>
    <scope>NUCLEOTIDE SEQUENCE</scope>
    <source>
        <strain evidence="1">CPCC 205763</strain>
    </source>
</reference>